<organism evidence="16 17">
    <name type="scientific">Strongylocentrotus purpuratus</name>
    <name type="common">Purple sea urchin</name>
    <dbReference type="NCBI Taxonomy" id="7668"/>
    <lineage>
        <taxon>Eukaryota</taxon>
        <taxon>Metazoa</taxon>
        <taxon>Echinodermata</taxon>
        <taxon>Eleutherozoa</taxon>
        <taxon>Echinozoa</taxon>
        <taxon>Echinoidea</taxon>
        <taxon>Euechinoidea</taxon>
        <taxon>Echinacea</taxon>
        <taxon>Camarodonta</taxon>
        <taxon>Echinidea</taxon>
        <taxon>Strongylocentrotidae</taxon>
        <taxon>Strongylocentrotus</taxon>
    </lineage>
</organism>
<evidence type="ECO:0000256" key="14">
    <source>
        <dbReference type="SAM" id="Phobius"/>
    </source>
</evidence>
<evidence type="ECO:0000256" key="7">
    <source>
        <dbReference type="ARBA" id="ARBA00022692"/>
    </source>
</evidence>
<evidence type="ECO:0000256" key="2">
    <source>
        <dbReference type="ARBA" id="ARBA00004240"/>
    </source>
</evidence>
<comment type="similarity">
    <text evidence="4">Belongs to the TMTC family.</text>
</comment>
<dbReference type="InterPro" id="IPR011990">
    <property type="entry name" value="TPR-like_helical_dom_sf"/>
</dbReference>
<keyword evidence="6" id="KW-0808">Transferase</keyword>
<dbReference type="PROSITE" id="PS50005">
    <property type="entry name" value="TPR"/>
    <property type="match status" value="5"/>
</dbReference>
<evidence type="ECO:0000256" key="6">
    <source>
        <dbReference type="ARBA" id="ARBA00022679"/>
    </source>
</evidence>
<dbReference type="EC" id="2.4.1.109" evidence="5"/>
<feature type="repeat" description="TPR" evidence="13">
    <location>
        <begin position="566"/>
        <end position="599"/>
    </location>
</feature>
<keyword evidence="10" id="KW-0256">Endoplasmic reticulum</keyword>
<dbReference type="InParanoid" id="A0A7M7NZF2"/>
<evidence type="ECO:0000256" key="11">
    <source>
        <dbReference type="ARBA" id="ARBA00022989"/>
    </source>
</evidence>
<name>A0A7M7NZF2_STRPU</name>
<comment type="subcellular location">
    <subcellularLocation>
        <location evidence="2">Endoplasmic reticulum</location>
    </subcellularLocation>
    <subcellularLocation>
        <location evidence="1">Membrane</location>
        <topology evidence="1">Multi-pass membrane protein</topology>
    </subcellularLocation>
</comment>
<evidence type="ECO:0000256" key="10">
    <source>
        <dbReference type="ARBA" id="ARBA00022824"/>
    </source>
</evidence>
<dbReference type="EnsemblMetazoa" id="XM_030988158">
    <property type="protein sequence ID" value="XP_030844018"/>
    <property type="gene ID" value="LOC583699"/>
</dbReference>
<evidence type="ECO:0000256" key="3">
    <source>
        <dbReference type="ARBA" id="ARBA00004922"/>
    </source>
</evidence>
<dbReference type="InterPro" id="IPR052943">
    <property type="entry name" value="TMTC_O-mannosyl-trnsfr"/>
</dbReference>
<dbReference type="GO" id="GO:0004169">
    <property type="term" value="F:dolichyl-phosphate-mannose-protein mannosyltransferase activity"/>
    <property type="evidence" value="ECO:0007669"/>
    <property type="project" value="UniProtKB-EC"/>
</dbReference>
<dbReference type="Pfam" id="PF08409">
    <property type="entry name" value="TMTC_DUF1736"/>
    <property type="match status" value="1"/>
</dbReference>
<dbReference type="InterPro" id="IPR019734">
    <property type="entry name" value="TPR_rpt"/>
</dbReference>
<keyword evidence="8" id="KW-0677">Repeat</keyword>
<dbReference type="SMART" id="SM00028">
    <property type="entry name" value="TPR"/>
    <property type="match status" value="9"/>
</dbReference>
<dbReference type="PROSITE" id="PS50293">
    <property type="entry name" value="TPR_REGION"/>
    <property type="match status" value="1"/>
</dbReference>
<dbReference type="GO" id="GO:0016020">
    <property type="term" value="C:membrane"/>
    <property type="evidence" value="ECO:0007669"/>
    <property type="project" value="UniProtKB-SubCell"/>
</dbReference>
<feature type="transmembrane region" description="Helical" evidence="14">
    <location>
        <begin position="169"/>
        <end position="190"/>
    </location>
</feature>
<feature type="domain" description="DUF1736" evidence="15">
    <location>
        <begin position="49"/>
        <end position="121"/>
    </location>
</feature>
<dbReference type="UniPathway" id="UPA00378"/>
<evidence type="ECO:0000256" key="5">
    <source>
        <dbReference type="ARBA" id="ARBA00012839"/>
    </source>
</evidence>
<dbReference type="InterPro" id="IPR013618">
    <property type="entry name" value="TMTC_DUF1736"/>
</dbReference>
<dbReference type="OrthoDB" id="19588at2759"/>
<dbReference type="KEGG" id="spu:583699"/>
<dbReference type="PANTHER" id="PTHR44809:SF1">
    <property type="entry name" value="PROTEIN O-MANNOSYL-TRANSFERASE TMTC1"/>
    <property type="match status" value="1"/>
</dbReference>
<protein>
    <recommendedName>
        <fullName evidence="5">dolichyl-phosphate-mannose--protein mannosyltransferase</fullName>
        <ecNumber evidence="5">2.4.1.109</ecNumber>
    </recommendedName>
</protein>
<evidence type="ECO:0000256" key="13">
    <source>
        <dbReference type="PROSITE-ProRule" id="PRU00339"/>
    </source>
</evidence>
<keyword evidence="11 14" id="KW-1133">Transmembrane helix</keyword>
<reference evidence="17" key="1">
    <citation type="submission" date="2015-02" db="EMBL/GenBank/DDBJ databases">
        <title>Genome sequencing for Strongylocentrotus purpuratus.</title>
        <authorList>
            <person name="Murali S."/>
            <person name="Liu Y."/>
            <person name="Vee V."/>
            <person name="English A."/>
            <person name="Wang M."/>
            <person name="Skinner E."/>
            <person name="Han Y."/>
            <person name="Muzny D.M."/>
            <person name="Worley K.C."/>
            <person name="Gibbs R.A."/>
        </authorList>
    </citation>
    <scope>NUCLEOTIDE SEQUENCE</scope>
</reference>
<keyword evidence="7 14" id="KW-0812">Transmembrane</keyword>
<evidence type="ECO:0000313" key="17">
    <source>
        <dbReference type="Proteomes" id="UP000007110"/>
    </source>
</evidence>
<dbReference type="OMA" id="XSGVQTL"/>
<dbReference type="RefSeq" id="XP_030844018.1">
    <property type="nucleotide sequence ID" value="XM_030988158.1"/>
</dbReference>
<dbReference type="SUPFAM" id="SSF48452">
    <property type="entry name" value="TPR-like"/>
    <property type="match status" value="2"/>
</dbReference>
<evidence type="ECO:0000256" key="9">
    <source>
        <dbReference type="ARBA" id="ARBA00022803"/>
    </source>
</evidence>
<feature type="repeat" description="TPR" evidence="13">
    <location>
        <begin position="241"/>
        <end position="274"/>
    </location>
</feature>
<dbReference type="Pfam" id="PF13432">
    <property type="entry name" value="TPR_16"/>
    <property type="match status" value="2"/>
</dbReference>
<keyword evidence="17" id="KW-1185">Reference proteome</keyword>
<dbReference type="CTD" id="83857"/>
<proteinExistence type="inferred from homology"/>
<dbReference type="Pfam" id="PF13181">
    <property type="entry name" value="TPR_8"/>
    <property type="match status" value="1"/>
</dbReference>
<feature type="transmembrane region" description="Helical" evidence="14">
    <location>
        <begin position="111"/>
        <end position="130"/>
    </location>
</feature>
<reference evidence="16" key="2">
    <citation type="submission" date="2021-01" db="UniProtKB">
        <authorList>
            <consortium name="EnsemblMetazoa"/>
        </authorList>
    </citation>
    <scope>IDENTIFICATION</scope>
</reference>
<sequence>MTSWPVLLNRMKAKVFLLPENLRPFFFRSAILIGAASVFLGFRLWMLNGHLPHFSEEDNPASFAPHLTTRFLTYSYLVAFNIWLLLCPTTLSHDWQEGSIPLVESLWDPRNAATLLAFASLALLGVQCIFRSKETERRILACGLLFLAVPFLPASNLLIKVGFVVAERILYIPSLGFCILVAFGTCKMFASLTSSSGRTLVSVATLIMLLCFCRRTWVRNRVWESRETLFKAGLQTLPHNAKMHYNYGNYLKDIGHRNEAINHFQETLRLYPRHGAAINNLGTLLSEDEPERAAEYFREAIKLNPHHAKAYFNLANIYNNRGELDSAEALFLRALEIDPQYMNVLNHLASLKQRQGDVPAAEAFYRRGWSRYDYQVALYHCGKCLELEPTHVVAMTNKARVLRHLNRTGEAEDMYIRALSYSNNAKTLQSLAAIYYNTDRPTQALETYKEALVLEPLNLDIQLQYAQVMTRLGLYKDAELYLSEAVQTKPTVIELHRLLSSVYSLQHHYQDALRQVEIALELNQIIDVETKAELLFEKANHLKGLNRREEAQKTYEEVLILNPEMGSCLLNLGAIHHLKAEYKQARIYYMRALTLDPKNEILIENIAKLNRAESKAKRTSQD</sequence>
<evidence type="ECO:0000313" key="16">
    <source>
        <dbReference type="EnsemblMetazoa" id="XP_030844018"/>
    </source>
</evidence>
<evidence type="ECO:0000256" key="4">
    <source>
        <dbReference type="ARBA" id="ARBA00007882"/>
    </source>
</evidence>
<feature type="repeat" description="TPR" evidence="13">
    <location>
        <begin position="308"/>
        <end position="341"/>
    </location>
</feature>
<feature type="transmembrane region" description="Helical" evidence="14">
    <location>
        <begin position="142"/>
        <end position="163"/>
    </location>
</feature>
<evidence type="ECO:0000256" key="12">
    <source>
        <dbReference type="ARBA" id="ARBA00023136"/>
    </source>
</evidence>
<comment type="pathway">
    <text evidence="3">Protein modification; protein glycosylation.</text>
</comment>
<dbReference type="Gene3D" id="1.25.40.10">
    <property type="entry name" value="Tetratricopeptide repeat domain"/>
    <property type="match status" value="3"/>
</dbReference>
<keyword evidence="9 13" id="KW-0802">TPR repeat</keyword>
<accession>A0A7M7NZF2</accession>
<evidence type="ECO:0000259" key="15">
    <source>
        <dbReference type="Pfam" id="PF08409"/>
    </source>
</evidence>
<feature type="transmembrane region" description="Helical" evidence="14">
    <location>
        <begin position="199"/>
        <end position="217"/>
    </location>
</feature>
<dbReference type="FunCoup" id="A0A7M7NZF2">
    <property type="interactions" value="2"/>
</dbReference>
<dbReference type="AlphaFoldDB" id="A0A7M7NZF2"/>
<feature type="repeat" description="TPR" evidence="13">
    <location>
        <begin position="275"/>
        <end position="307"/>
    </location>
</feature>
<feature type="repeat" description="TPR" evidence="13">
    <location>
        <begin position="425"/>
        <end position="458"/>
    </location>
</feature>
<dbReference type="GO" id="GO:0005783">
    <property type="term" value="C:endoplasmic reticulum"/>
    <property type="evidence" value="ECO:0007669"/>
    <property type="project" value="UniProtKB-SubCell"/>
</dbReference>
<feature type="transmembrane region" description="Helical" evidence="14">
    <location>
        <begin position="25"/>
        <end position="45"/>
    </location>
</feature>
<dbReference type="Pfam" id="PF14559">
    <property type="entry name" value="TPR_19"/>
    <property type="match status" value="1"/>
</dbReference>
<feature type="transmembrane region" description="Helical" evidence="14">
    <location>
        <begin position="71"/>
        <end position="91"/>
    </location>
</feature>
<dbReference type="GeneID" id="583699"/>
<dbReference type="Proteomes" id="UP000007110">
    <property type="component" value="Unassembled WGS sequence"/>
</dbReference>
<evidence type="ECO:0000256" key="1">
    <source>
        <dbReference type="ARBA" id="ARBA00004141"/>
    </source>
</evidence>
<keyword evidence="12 14" id="KW-0472">Membrane</keyword>
<evidence type="ECO:0000256" key="8">
    <source>
        <dbReference type="ARBA" id="ARBA00022737"/>
    </source>
</evidence>
<dbReference type="PANTHER" id="PTHR44809">
    <property type="match status" value="1"/>
</dbReference>